<proteinExistence type="predicted"/>
<keyword evidence="4" id="KW-1185">Reference proteome</keyword>
<dbReference type="AlphaFoldDB" id="A0A9D4IR07"/>
<dbReference type="EMBL" id="JAIWYP010000008">
    <property type="protein sequence ID" value="KAH3781879.1"/>
    <property type="molecule type" value="Genomic_DNA"/>
</dbReference>
<accession>A0A9D4IR07</accession>
<dbReference type="EMBL" id="JAIWYP010000001">
    <property type="protein sequence ID" value="KAH3878986.1"/>
    <property type="molecule type" value="Genomic_DNA"/>
</dbReference>
<evidence type="ECO:0000313" key="3">
    <source>
        <dbReference type="EMBL" id="KAH3878986.1"/>
    </source>
</evidence>
<comment type="caution">
    <text evidence="1">The sequence shown here is derived from an EMBL/GenBank/DDBJ whole genome shotgun (WGS) entry which is preliminary data.</text>
</comment>
<protein>
    <submittedName>
        <fullName evidence="1">Uncharacterized protein</fullName>
    </submittedName>
</protein>
<sequence length="65" mass="7336">MYFTHVSRGYPRALLDDFTAAKAAFPGKPLIKCILEALLLSRKGLQMDPVQFMPQLLGRLEDNEV</sequence>
<evidence type="ECO:0000313" key="4">
    <source>
        <dbReference type="Proteomes" id="UP000828390"/>
    </source>
</evidence>
<evidence type="ECO:0000313" key="1">
    <source>
        <dbReference type="EMBL" id="KAH3781879.1"/>
    </source>
</evidence>
<name>A0A9D4IR07_DREPO</name>
<dbReference type="Proteomes" id="UP000828390">
    <property type="component" value="Unassembled WGS sequence"/>
</dbReference>
<reference evidence="1" key="1">
    <citation type="journal article" date="2019" name="bioRxiv">
        <title>The Genome of the Zebra Mussel, Dreissena polymorpha: A Resource for Invasive Species Research.</title>
        <authorList>
            <person name="McCartney M.A."/>
            <person name="Auch B."/>
            <person name="Kono T."/>
            <person name="Mallez S."/>
            <person name="Zhang Y."/>
            <person name="Obille A."/>
            <person name="Becker A."/>
            <person name="Abrahante J.E."/>
            <person name="Garbe J."/>
            <person name="Badalamenti J.P."/>
            <person name="Herman A."/>
            <person name="Mangelson H."/>
            <person name="Liachko I."/>
            <person name="Sullivan S."/>
            <person name="Sone E.D."/>
            <person name="Koren S."/>
            <person name="Silverstein K.A.T."/>
            <person name="Beckman K.B."/>
            <person name="Gohl D.M."/>
        </authorList>
    </citation>
    <scope>NUCLEOTIDE SEQUENCE</scope>
    <source>
        <strain evidence="1">Duluth1</strain>
        <tissue evidence="1">Whole animal</tissue>
    </source>
</reference>
<gene>
    <name evidence="3" type="ORF">DPMN_002887</name>
    <name evidence="2" type="ORF">DPMN_037315</name>
    <name evidence="1" type="ORF">DPMN_159788</name>
</gene>
<reference evidence="1" key="2">
    <citation type="submission" date="2020-11" db="EMBL/GenBank/DDBJ databases">
        <authorList>
            <person name="McCartney M.A."/>
            <person name="Auch B."/>
            <person name="Kono T."/>
            <person name="Mallez S."/>
            <person name="Becker A."/>
            <person name="Gohl D.M."/>
            <person name="Silverstein K.A.T."/>
            <person name="Koren S."/>
            <person name="Bechman K.B."/>
            <person name="Herman A."/>
            <person name="Abrahante J.E."/>
            <person name="Garbe J."/>
        </authorList>
    </citation>
    <scope>NUCLEOTIDE SEQUENCE</scope>
    <source>
        <strain evidence="1">Duluth1</strain>
        <tissue evidence="1">Whole animal</tissue>
    </source>
</reference>
<organism evidence="1 4">
    <name type="scientific">Dreissena polymorpha</name>
    <name type="common">Zebra mussel</name>
    <name type="synonym">Mytilus polymorpha</name>
    <dbReference type="NCBI Taxonomy" id="45954"/>
    <lineage>
        <taxon>Eukaryota</taxon>
        <taxon>Metazoa</taxon>
        <taxon>Spiralia</taxon>
        <taxon>Lophotrochozoa</taxon>
        <taxon>Mollusca</taxon>
        <taxon>Bivalvia</taxon>
        <taxon>Autobranchia</taxon>
        <taxon>Heteroconchia</taxon>
        <taxon>Euheterodonta</taxon>
        <taxon>Imparidentia</taxon>
        <taxon>Neoheterodontei</taxon>
        <taxon>Myida</taxon>
        <taxon>Dreissenoidea</taxon>
        <taxon>Dreissenidae</taxon>
        <taxon>Dreissena</taxon>
    </lineage>
</organism>
<dbReference type="EMBL" id="JAIWYP010000002">
    <property type="protein sequence ID" value="KAH3874074.1"/>
    <property type="molecule type" value="Genomic_DNA"/>
</dbReference>
<evidence type="ECO:0000313" key="2">
    <source>
        <dbReference type="EMBL" id="KAH3874074.1"/>
    </source>
</evidence>